<dbReference type="FunFam" id="3.40.30.10:FF:000035">
    <property type="entry name" value="hematopoietic prostaglandin D synthase"/>
    <property type="match status" value="1"/>
</dbReference>
<dbReference type="InterPro" id="IPR004045">
    <property type="entry name" value="Glutathione_S-Trfase_N"/>
</dbReference>
<evidence type="ECO:0000259" key="5">
    <source>
        <dbReference type="PROSITE" id="PS50404"/>
    </source>
</evidence>
<comment type="catalytic activity">
    <reaction evidence="4">
        <text>RX + glutathione = an S-substituted glutathione + a halide anion + H(+)</text>
        <dbReference type="Rhea" id="RHEA:16437"/>
        <dbReference type="ChEBI" id="CHEBI:15378"/>
        <dbReference type="ChEBI" id="CHEBI:16042"/>
        <dbReference type="ChEBI" id="CHEBI:17792"/>
        <dbReference type="ChEBI" id="CHEBI:57925"/>
        <dbReference type="ChEBI" id="CHEBI:90779"/>
        <dbReference type="EC" id="2.5.1.18"/>
    </reaction>
</comment>
<reference evidence="7 8" key="1">
    <citation type="submission" date="2023-01" db="EMBL/GenBank/DDBJ databases">
        <authorList>
            <person name="Whitehead M."/>
        </authorList>
    </citation>
    <scope>NUCLEOTIDE SEQUENCE [LARGE SCALE GENOMIC DNA]</scope>
</reference>
<dbReference type="Pfam" id="PF02798">
    <property type="entry name" value="GST_N"/>
    <property type="match status" value="1"/>
</dbReference>
<dbReference type="SUPFAM" id="SSF47616">
    <property type="entry name" value="GST C-terminal domain-like"/>
    <property type="match status" value="1"/>
</dbReference>
<dbReference type="GO" id="GO:0006749">
    <property type="term" value="P:glutathione metabolic process"/>
    <property type="evidence" value="ECO:0007669"/>
    <property type="project" value="TreeGrafter"/>
</dbReference>
<keyword evidence="8" id="KW-1185">Reference proteome</keyword>
<evidence type="ECO:0000313" key="7">
    <source>
        <dbReference type="EMBL" id="CAI6366806.1"/>
    </source>
</evidence>
<dbReference type="SUPFAM" id="SSF52833">
    <property type="entry name" value="Thioredoxin-like"/>
    <property type="match status" value="1"/>
</dbReference>
<dbReference type="InterPro" id="IPR010987">
    <property type="entry name" value="Glutathione-S-Trfase_C-like"/>
</dbReference>
<keyword evidence="2" id="KW-0808">Transferase</keyword>
<protein>
    <recommendedName>
        <fullName evidence="1">glutathione transferase</fullName>
        <ecNumber evidence="1">2.5.1.18</ecNumber>
    </recommendedName>
</protein>
<sequence length="205" mass="23907">MTSYKLTYFNFTGLGEPIRFLLSYLDIDFEDNRIEIEQWPSVKHTMPYGTLPLLEIDGKVLNQSSAICRYLAKKANLAGSDDWESLLIDIAVDNYKDFALSLKSYWFEPNEETKAAKYVTLVNETIPFYMEKFEKIVGENNGYFVNGKLSWADLFFISVMDHLIYRLNIDMFKDRPNLQALREKVLAVPKIKSWIEKRPLSFDIA</sequence>
<dbReference type="EC" id="2.5.1.18" evidence="1"/>
<dbReference type="CDD" id="cd03039">
    <property type="entry name" value="GST_N_Sigma_like"/>
    <property type="match status" value="1"/>
</dbReference>
<dbReference type="InterPro" id="IPR040079">
    <property type="entry name" value="Glutathione_S-Trfase"/>
</dbReference>
<dbReference type="Gene3D" id="3.40.30.10">
    <property type="entry name" value="Glutaredoxin"/>
    <property type="match status" value="1"/>
</dbReference>
<dbReference type="PROSITE" id="PS50405">
    <property type="entry name" value="GST_CTER"/>
    <property type="match status" value="1"/>
</dbReference>
<evidence type="ECO:0000256" key="1">
    <source>
        <dbReference type="ARBA" id="ARBA00012452"/>
    </source>
</evidence>
<organism evidence="7 8">
    <name type="scientific">Macrosiphum euphorbiae</name>
    <name type="common">potato aphid</name>
    <dbReference type="NCBI Taxonomy" id="13131"/>
    <lineage>
        <taxon>Eukaryota</taxon>
        <taxon>Metazoa</taxon>
        <taxon>Ecdysozoa</taxon>
        <taxon>Arthropoda</taxon>
        <taxon>Hexapoda</taxon>
        <taxon>Insecta</taxon>
        <taxon>Pterygota</taxon>
        <taxon>Neoptera</taxon>
        <taxon>Paraneoptera</taxon>
        <taxon>Hemiptera</taxon>
        <taxon>Sternorrhyncha</taxon>
        <taxon>Aphidomorpha</taxon>
        <taxon>Aphidoidea</taxon>
        <taxon>Aphididae</taxon>
        <taxon>Macrosiphini</taxon>
        <taxon>Macrosiphum</taxon>
    </lineage>
</organism>
<dbReference type="EMBL" id="CARXXK010000004">
    <property type="protein sequence ID" value="CAI6366806.1"/>
    <property type="molecule type" value="Genomic_DNA"/>
</dbReference>
<dbReference type="PANTHER" id="PTHR11571">
    <property type="entry name" value="GLUTATHIONE S-TRANSFERASE"/>
    <property type="match status" value="1"/>
</dbReference>
<dbReference type="PROSITE" id="PS50404">
    <property type="entry name" value="GST_NTER"/>
    <property type="match status" value="1"/>
</dbReference>
<dbReference type="PANTHER" id="PTHR11571:SF224">
    <property type="entry name" value="HEMATOPOIETIC PROSTAGLANDIN D SYNTHASE"/>
    <property type="match status" value="1"/>
</dbReference>
<proteinExistence type="inferred from homology"/>
<dbReference type="SFLD" id="SFLDG01205">
    <property type="entry name" value="AMPS.1"/>
    <property type="match status" value="1"/>
</dbReference>
<evidence type="ECO:0000313" key="8">
    <source>
        <dbReference type="Proteomes" id="UP001160148"/>
    </source>
</evidence>
<dbReference type="InterPro" id="IPR036282">
    <property type="entry name" value="Glutathione-S-Trfase_C_sf"/>
</dbReference>
<evidence type="ECO:0000256" key="3">
    <source>
        <dbReference type="ARBA" id="ARBA00038317"/>
    </source>
</evidence>
<dbReference type="SFLD" id="SFLDS00019">
    <property type="entry name" value="Glutathione_Transferase_(cytos"/>
    <property type="match status" value="1"/>
</dbReference>
<feature type="domain" description="GST N-terminal" evidence="5">
    <location>
        <begin position="2"/>
        <end position="79"/>
    </location>
</feature>
<dbReference type="FunFam" id="1.20.1050.10:FF:000030">
    <property type="entry name" value="Glutathione S-transferase S1"/>
    <property type="match status" value="1"/>
</dbReference>
<dbReference type="InterPro" id="IPR036249">
    <property type="entry name" value="Thioredoxin-like_sf"/>
</dbReference>
<dbReference type="CDD" id="cd03192">
    <property type="entry name" value="GST_C_Sigma_like"/>
    <property type="match status" value="1"/>
</dbReference>
<dbReference type="AlphaFoldDB" id="A0AAV0XH01"/>
<dbReference type="Gene3D" id="1.20.1050.10">
    <property type="match status" value="1"/>
</dbReference>
<evidence type="ECO:0000259" key="6">
    <source>
        <dbReference type="PROSITE" id="PS50405"/>
    </source>
</evidence>
<dbReference type="InterPro" id="IPR050213">
    <property type="entry name" value="GST_superfamily"/>
</dbReference>
<dbReference type="GO" id="GO:0004602">
    <property type="term" value="F:glutathione peroxidase activity"/>
    <property type="evidence" value="ECO:0007669"/>
    <property type="project" value="UniProtKB-ARBA"/>
</dbReference>
<dbReference type="GO" id="GO:0004364">
    <property type="term" value="F:glutathione transferase activity"/>
    <property type="evidence" value="ECO:0007669"/>
    <property type="project" value="UniProtKB-EC"/>
</dbReference>
<dbReference type="InterPro" id="IPR004046">
    <property type="entry name" value="GST_C"/>
</dbReference>
<evidence type="ECO:0000256" key="2">
    <source>
        <dbReference type="ARBA" id="ARBA00022679"/>
    </source>
</evidence>
<comment type="caution">
    <text evidence="7">The sequence shown here is derived from an EMBL/GenBank/DDBJ whole genome shotgun (WGS) entry which is preliminary data.</text>
</comment>
<accession>A0AAV0XH01</accession>
<evidence type="ECO:0000256" key="4">
    <source>
        <dbReference type="ARBA" id="ARBA00047960"/>
    </source>
</evidence>
<comment type="similarity">
    <text evidence="3">Belongs to the GST superfamily. Sigma family.</text>
</comment>
<name>A0AAV0XH01_9HEMI</name>
<dbReference type="SFLD" id="SFLDG00363">
    <property type="entry name" value="AMPS_(cytGST):_Alpha-__Mu-__Pi"/>
    <property type="match status" value="1"/>
</dbReference>
<dbReference type="Pfam" id="PF14497">
    <property type="entry name" value="GST_C_3"/>
    <property type="match status" value="1"/>
</dbReference>
<gene>
    <name evidence="7" type="ORF">MEUPH1_LOCUS21348</name>
</gene>
<feature type="domain" description="GST C-terminal" evidence="6">
    <location>
        <begin position="81"/>
        <end position="203"/>
    </location>
</feature>
<dbReference type="Proteomes" id="UP001160148">
    <property type="component" value="Unassembled WGS sequence"/>
</dbReference>